<comment type="subcellular location">
    <subcellularLocation>
        <location evidence="1">Nucleus</location>
    </subcellularLocation>
</comment>
<feature type="domain" description="BHLH" evidence="6">
    <location>
        <begin position="277"/>
        <end position="327"/>
    </location>
</feature>
<feature type="compositionally biased region" description="Basic and acidic residues" evidence="5">
    <location>
        <begin position="232"/>
        <end position="246"/>
    </location>
</feature>
<reference evidence="7" key="1">
    <citation type="submission" date="2021-01" db="UniProtKB">
        <authorList>
            <consortium name="EnsemblPlants"/>
        </authorList>
    </citation>
    <scope>IDENTIFICATION</scope>
</reference>
<evidence type="ECO:0000256" key="3">
    <source>
        <dbReference type="ARBA" id="ARBA00023163"/>
    </source>
</evidence>
<evidence type="ECO:0000313" key="7">
    <source>
        <dbReference type="EnsemblPlants" id="Kaladp0081s0037.1.v1.1"/>
    </source>
</evidence>
<evidence type="ECO:0000313" key="8">
    <source>
        <dbReference type="Proteomes" id="UP000594263"/>
    </source>
</evidence>
<name>A0A7N0UQS3_KALFE</name>
<feature type="compositionally biased region" description="Polar residues" evidence="5">
    <location>
        <begin position="194"/>
        <end position="203"/>
    </location>
</feature>
<dbReference type="Proteomes" id="UP000594263">
    <property type="component" value="Unplaced"/>
</dbReference>
<keyword evidence="4" id="KW-0539">Nucleus</keyword>
<dbReference type="InterPro" id="IPR024097">
    <property type="entry name" value="bHLH_ZIP_TF"/>
</dbReference>
<keyword evidence="8" id="KW-1185">Reference proteome</keyword>
<dbReference type="InterPro" id="IPR036638">
    <property type="entry name" value="HLH_DNA-bd_sf"/>
</dbReference>
<dbReference type="PANTHER" id="PTHR12565:SF450">
    <property type="entry name" value="TRANSCRIPTION FACTOR BHLH63-LIKE"/>
    <property type="match status" value="1"/>
</dbReference>
<dbReference type="Gene3D" id="4.10.280.10">
    <property type="entry name" value="Helix-loop-helix DNA-binding domain"/>
    <property type="match status" value="1"/>
</dbReference>
<evidence type="ECO:0000256" key="5">
    <source>
        <dbReference type="SAM" id="MobiDB-lite"/>
    </source>
</evidence>
<dbReference type="SUPFAM" id="SSF47459">
    <property type="entry name" value="HLH, helix-loop-helix DNA-binding domain"/>
    <property type="match status" value="1"/>
</dbReference>
<evidence type="ECO:0000259" key="6">
    <source>
        <dbReference type="PROSITE" id="PS50888"/>
    </source>
</evidence>
<dbReference type="PROSITE" id="PS50888">
    <property type="entry name" value="BHLH"/>
    <property type="match status" value="1"/>
</dbReference>
<sequence length="461" mass="50784">MEKELFPWTQNQNPATYCSPDMSFYTTTSNSNWDHSLDQFESALSSMVSSPAASATPASASAGVHLIELIGKLGTISSHSYIPNHIHSADNSCYTTPINSPPKLNLDQMPAFATDPGFAERAARFSCFGSRSFNGRIGGSLFPDSDMAYNNTQLDGSAKYFPGSASHLDGVHIQDTTTTNTNNKLPSDSKEESSVSQKVQSNEAMGRKRKSAPRGKPKETQSSKAAMESNDSDSKRTKSDENEKGRKSGGHQKQSKDNSKPPEPPKDYIHVRARRGQATDSHSLAERVRREKISERMKFLQDLVPGCNKVTGKAVMLDEIINYVQSLQRQVEFLSMKLATVNPRMDSVHMEALLSKEILQSRTTLYPVESSNSASAAFPYAYQTQDPSRLPNATTDSQFCNNSLNNDHLRQSHHHGLQLPSVDGFCNSATQVSMWEDELHNVVQMGFGAGSMEPSQMKMEP</sequence>
<dbReference type="AlphaFoldDB" id="A0A7N0UQS3"/>
<evidence type="ECO:0000256" key="1">
    <source>
        <dbReference type="ARBA" id="ARBA00004123"/>
    </source>
</evidence>
<protein>
    <recommendedName>
        <fullName evidence="6">BHLH domain-containing protein</fullName>
    </recommendedName>
</protein>
<dbReference type="EnsemblPlants" id="Kaladp0081s0037.1.v1.1">
    <property type="protein sequence ID" value="Kaladp0081s0037.1.v1.1"/>
    <property type="gene ID" value="Kaladp0081s0037.v1.1"/>
</dbReference>
<dbReference type="GO" id="GO:0003700">
    <property type="term" value="F:DNA-binding transcription factor activity"/>
    <property type="evidence" value="ECO:0007669"/>
    <property type="project" value="TreeGrafter"/>
</dbReference>
<accession>A0A7N0UQS3</accession>
<evidence type="ECO:0000256" key="4">
    <source>
        <dbReference type="ARBA" id="ARBA00023242"/>
    </source>
</evidence>
<feature type="compositionally biased region" description="Basic and acidic residues" evidence="5">
    <location>
        <begin position="254"/>
        <end position="268"/>
    </location>
</feature>
<dbReference type="GO" id="GO:0005634">
    <property type="term" value="C:nucleus"/>
    <property type="evidence" value="ECO:0007669"/>
    <property type="project" value="UniProtKB-SubCell"/>
</dbReference>
<dbReference type="GO" id="GO:0046983">
    <property type="term" value="F:protein dimerization activity"/>
    <property type="evidence" value="ECO:0007669"/>
    <property type="project" value="InterPro"/>
</dbReference>
<dbReference type="FunFam" id="4.10.280.10:FF:000002">
    <property type="entry name" value="Basic helix-loop-helix transcription factor"/>
    <property type="match status" value="1"/>
</dbReference>
<keyword evidence="3" id="KW-0804">Transcription</keyword>
<organism evidence="7 8">
    <name type="scientific">Kalanchoe fedtschenkoi</name>
    <name type="common">Lavender scallops</name>
    <name type="synonym">South American air plant</name>
    <dbReference type="NCBI Taxonomy" id="63787"/>
    <lineage>
        <taxon>Eukaryota</taxon>
        <taxon>Viridiplantae</taxon>
        <taxon>Streptophyta</taxon>
        <taxon>Embryophyta</taxon>
        <taxon>Tracheophyta</taxon>
        <taxon>Spermatophyta</taxon>
        <taxon>Magnoliopsida</taxon>
        <taxon>eudicotyledons</taxon>
        <taxon>Gunneridae</taxon>
        <taxon>Pentapetalae</taxon>
        <taxon>Saxifragales</taxon>
        <taxon>Crassulaceae</taxon>
        <taxon>Kalanchoe</taxon>
    </lineage>
</organism>
<dbReference type="Gramene" id="Kaladp0081s0037.1.v1.1">
    <property type="protein sequence ID" value="Kaladp0081s0037.1.v1.1"/>
    <property type="gene ID" value="Kaladp0081s0037.v1.1"/>
</dbReference>
<dbReference type="Pfam" id="PF00010">
    <property type="entry name" value="HLH"/>
    <property type="match status" value="1"/>
</dbReference>
<dbReference type="InterPro" id="IPR011598">
    <property type="entry name" value="bHLH_dom"/>
</dbReference>
<keyword evidence="2" id="KW-0805">Transcription regulation</keyword>
<proteinExistence type="predicted"/>
<dbReference type="PANTHER" id="PTHR12565">
    <property type="entry name" value="STEROL REGULATORY ELEMENT-BINDING PROTEIN"/>
    <property type="match status" value="1"/>
</dbReference>
<feature type="region of interest" description="Disordered" evidence="5">
    <location>
        <begin position="175"/>
        <end position="268"/>
    </location>
</feature>
<evidence type="ECO:0000256" key="2">
    <source>
        <dbReference type="ARBA" id="ARBA00023015"/>
    </source>
</evidence>
<dbReference type="CDD" id="cd18919">
    <property type="entry name" value="bHLH_AtBPE_like"/>
    <property type="match status" value="1"/>
</dbReference>
<dbReference type="SMART" id="SM00353">
    <property type="entry name" value="HLH"/>
    <property type="match status" value="1"/>
</dbReference>
<feature type="compositionally biased region" description="Polar residues" evidence="5">
    <location>
        <begin position="175"/>
        <end position="186"/>
    </location>
</feature>